<accession>A0A8J4YBG9</accession>
<keyword evidence="1" id="KW-0812">Transmembrane</keyword>
<keyword evidence="1" id="KW-0472">Membrane</keyword>
<evidence type="ECO:0000313" key="3">
    <source>
        <dbReference type="EMBL" id="KAG0720221.1"/>
    </source>
</evidence>
<name>A0A8J4YBG9_CHIOP</name>
<dbReference type="OrthoDB" id="6380671at2759"/>
<dbReference type="Pfam" id="PF06012">
    <property type="entry name" value="DUF908"/>
    <property type="match status" value="1"/>
</dbReference>
<proteinExistence type="predicted"/>
<dbReference type="AlphaFoldDB" id="A0A8J4YBG9"/>
<sequence length="228" mass="25765">MCRFDTILEEATARENEDKWVLPCDLSDNGDVQELVVWVLHFTTLLVEHSFSRHLYSSVEHLICLLSSTSMTIVLAVLNLLYMFSKRSNFITRLAVAPRQALLTRLINLAEPWGGKDNGFGLAQCCQNLPLSDFPENATTLHYEFYGEHQQQQQHHHSEAACGSSGSGASSSCRGNSSIITIHLDNMQSIKKSPAQVMEELMQVYKVPSEKQVRDADYVTWLYIITVR</sequence>
<dbReference type="EMBL" id="JACEEZ010013206">
    <property type="protein sequence ID" value="KAG0720221.1"/>
    <property type="molecule type" value="Genomic_DNA"/>
</dbReference>
<protein>
    <submittedName>
        <fullName evidence="3">E3 ubiquitin-protein ligase HUWE1</fullName>
    </submittedName>
</protein>
<dbReference type="Proteomes" id="UP000770661">
    <property type="component" value="Unassembled WGS sequence"/>
</dbReference>
<evidence type="ECO:0000313" key="4">
    <source>
        <dbReference type="Proteomes" id="UP000770661"/>
    </source>
</evidence>
<reference evidence="3" key="1">
    <citation type="submission" date="2020-07" db="EMBL/GenBank/DDBJ databases">
        <title>The High-quality genome of the commercially important snow crab, Chionoecetes opilio.</title>
        <authorList>
            <person name="Jeong J.-H."/>
            <person name="Ryu S."/>
        </authorList>
    </citation>
    <scope>NUCLEOTIDE SEQUENCE</scope>
    <source>
        <strain evidence="3">MADBK_172401_WGS</strain>
        <tissue evidence="3">Digestive gland</tissue>
    </source>
</reference>
<feature type="transmembrane region" description="Helical" evidence="1">
    <location>
        <begin position="63"/>
        <end position="84"/>
    </location>
</feature>
<keyword evidence="4" id="KW-1185">Reference proteome</keyword>
<evidence type="ECO:0000259" key="2">
    <source>
        <dbReference type="Pfam" id="PF06012"/>
    </source>
</evidence>
<evidence type="ECO:0000256" key="1">
    <source>
        <dbReference type="SAM" id="Phobius"/>
    </source>
</evidence>
<gene>
    <name evidence="3" type="primary">Huwe1_1</name>
    <name evidence="3" type="ORF">GWK47_048933</name>
</gene>
<comment type="caution">
    <text evidence="3">The sequence shown here is derived from an EMBL/GenBank/DDBJ whole genome shotgun (WGS) entry which is preliminary data.</text>
</comment>
<organism evidence="3 4">
    <name type="scientific">Chionoecetes opilio</name>
    <name type="common">Atlantic snow crab</name>
    <name type="synonym">Cancer opilio</name>
    <dbReference type="NCBI Taxonomy" id="41210"/>
    <lineage>
        <taxon>Eukaryota</taxon>
        <taxon>Metazoa</taxon>
        <taxon>Ecdysozoa</taxon>
        <taxon>Arthropoda</taxon>
        <taxon>Crustacea</taxon>
        <taxon>Multicrustacea</taxon>
        <taxon>Malacostraca</taxon>
        <taxon>Eumalacostraca</taxon>
        <taxon>Eucarida</taxon>
        <taxon>Decapoda</taxon>
        <taxon>Pleocyemata</taxon>
        <taxon>Brachyura</taxon>
        <taxon>Eubrachyura</taxon>
        <taxon>Majoidea</taxon>
        <taxon>Majidae</taxon>
        <taxon>Chionoecetes</taxon>
    </lineage>
</organism>
<dbReference type="InterPro" id="IPR010309">
    <property type="entry name" value="E3_Ub_ligase_DUF908"/>
</dbReference>
<feature type="domain" description="DUF908" evidence="2">
    <location>
        <begin position="33"/>
        <end position="211"/>
    </location>
</feature>
<keyword evidence="1" id="KW-1133">Transmembrane helix</keyword>